<dbReference type="PANTHER" id="PTHR43943:SF2">
    <property type="entry name" value="DEHYDROGENASE_REDUCTASE 4"/>
    <property type="match status" value="1"/>
</dbReference>
<dbReference type="PROSITE" id="PS00061">
    <property type="entry name" value="ADH_SHORT"/>
    <property type="match status" value="1"/>
</dbReference>
<dbReference type="Pfam" id="PF13561">
    <property type="entry name" value="adh_short_C2"/>
    <property type="match status" value="1"/>
</dbReference>
<comment type="caution">
    <text evidence="4">The sequence shown here is derived from an EMBL/GenBank/DDBJ whole genome shotgun (WGS) entry which is preliminary data.</text>
</comment>
<evidence type="ECO:0000256" key="1">
    <source>
        <dbReference type="ARBA" id="ARBA00006484"/>
    </source>
</evidence>
<dbReference type="InterPro" id="IPR020904">
    <property type="entry name" value="Sc_DH/Rdtase_CS"/>
</dbReference>
<dbReference type="InterPro" id="IPR036291">
    <property type="entry name" value="NAD(P)-bd_dom_sf"/>
</dbReference>
<accession>A0A917ESI4</accession>
<dbReference type="FunFam" id="3.40.50.720:FF:000084">
    <property type="entry name" value="Short-chain dehydrogenase reductase"/>
    <property type="match status" value="1"/>
</dbReference>
<gene>
    <name evidence="4" type="primary">fabG</name>
    <name evidence="4" type="ORF">GCM10011401_22580</name>
</gene>
<dbReference type="SMART" id="SM00822">
    <property type="entry name" value="PKS_KR"/>
    <property type="match status" value="1"/>
</dbReference>
<keyword evidence="2" id="KW-0560">Oxidoreductase</keyword>
<keyword evidence="5" id="KW-1185">Reference proteome</keyword>
<dbReference type="CDD" id="cd05233">
    <property type="entry name" value="SDR_c"/>
    <property type="match status" value="1"/>
</dbReference>
<dbReference type="PRINTS" id="PR00080">
    <property type="entry name" value="SDRFAMILY"/>
</dbReference>
<evidence type="ECO:0000313" key="5">
    <source>
        <dbReference type="Proteomes" id="UP000633136"/>
    </source>
</evidence>
<proteinExistence type="inferred from homology"/>
<dbReference type="NCBIfam" id="NF005559">
    <property type="entry name" value="PRK07231.1"/>
    <property type="match status" value="1"/>
</dbReference>
<dbReference type="Proteomes" id="UP000633136">
    <property type="component" value="Unassembled WGS sequence"/>
</dbReference>
<dbReference type="EMBL" id="BMIS01000011">
    <property type="protein sequence ID" value="GGE74836.1"/>
    <property type="molecule type" value="Genomic_DNA"/>
</dbReference>
<evidence type="ECO:0000256" key="2">
    <source>
        <dbReference type="ARBA" id="ARBA00023002"/>
    </source>
</evidence>
<organism evidence="4 5">
    <name type="scientific">Nesterenkonia cremea</name>
    <dbReference type="NCBI Taxonomy" id="1882340"/>
    <lineage>
        <taxon>Bacteria</taxon>
        <taxon>Bacillati</taxon>
        <taxon>Actinomycetota</taxon>
        <taxon>Actinomycetes</taxon>
        <taxon>Micrococcales</taxon>
        <taxon>Micrococcaceae</taxon>
        <taxon>Nesterenkonia</taxon>
    </lineage>
</organism>
<dbReference type="InterPro" id="IPR057326">
    <property type="entry name" value="KR_dom"/>
</dbReference>
<dbReference type="SUPFAM" id="SSF51735">
    <property type="entry name" value="NAD(P)-binding Rossmann-fold domains"/>
    <property type="match status" value="1"/>
</dbReference>
<protein>
    <submittedName>
        <fullName evidence="4">3-oxoacyl-ACP reductase</fullName>
    </submittedName>
</protein>
<feature type="domain" description="Ketoreductase" evidence="3">
    <location>
        <begin position="14"/>
        <end position="193"/>
    </location>
</feature>
<dbReference type="Gene3D" id="3.40.50.720">
    <property type="entry name" value="NAD(P)-binding Rossmann-like Domain"/>
    <property type="match status" value="1"/>
</dbReference>
<sequence length="259" mass="26953">MSETGNSQQPLSGQVALITGASRGIGLAIARSLADQGADVVITARQQEGLDEALSSLPDSAVGVAGKADSAEHQNEVLGIIAERFGRLDMLINNAGINPVYGPLEELSIDAGRKMFDVNVLAGLSWVQQALAAEALDLRGHRGRVVFLSSVTSEIPSANIGFYGITKAAVSHLTRTLAVELGPEIRVNAVSPAVVKTDFARALYEGREEQVAADYPLRRLGTPEDVGRAVAFLVGDGADWITGHVLTTDGGLVTAGGTA</sequence>
<dbReference type="InterPro" id="IPR002347">
    <property type="entry name" value="SDR_fam"/>
</dbReference>
<dbReference type="GO" id="GO:0016491">
    <property type="term" value="F:oxidoreductase activity"/>
    <property type="evidence" value="ECO:0007669"/>
    <property type="project" value="UniProtKB-KW"/>
</dbReference>
<reference evidence="4" key="1">
    <citation type="journal article" date="2014" name="Int. J. Syst. Evol. Microbiol.">
        <title>Complete genome sequence of Corynebacterium casei LMG S-19264T (=DSM 44701T), isolated from a smear-ripened cheese.</title>
        <authorList>
            <consortium name="US DOE Joint Genome Institute (JGI-PGF)"/>
            <person name="Walter F."/>
            <person name="Albersmeier A."/>
            <person name="Kalinowski J."/>
            <person name="Ruckert C."/>
        </authorList>
    </citation>
    <scope>NUCLEOTIDE SEQUENCE</scope>
    <source>
        <strain evidence="4">CGMCC 1.15388</strain>
    </source>
</reference>
<dbReference type="AlphaFoldDB" id="A0A917ESI4"/>
<evidence type="ECO:0000313" key="4">
    <source>
        <dbReference type="EMBL" id="GGE74836.1"/>
    </source>
</evidence>
<reference evidence="4" key="2">
    <citation type="submission" date="2020-09" db="EMBL/GenBank/DDBJ databases">
        <authorList>
            <person name="Sun Q."/>
            <person name="Zhou Y."/>
        </authorList>
    </citation>
    <scope>NUCLEOTIDE SEQUENCE</scope>
    <source>
        <strain evidence="4">CGMCC 1.15388</strain>
    </source>
</reference>
<dbReference type="PANTHER" id="PTHR43943">
    <property type="entry name" value="DEHYDROGENASE/REDUCTASE (SDR FAMILY) MEMBER 4"/>
    <property type="match status" value="1"/>
</dbReference>
<dbReference type="PRINTS" id="PR00081">
    <property type="entry name" value="GDHRDH"/>
</dbReference>
<evidence type="ECO:0000259" key="3">
    <source>
        <dbReference type="SMART" id="SM00822"/>
    </source>
</evidence>
<comment type="similarity">
    <text evidence="1">Belongs to the short-chain dehydrogenases/reductases (SDR) family.</text>
</comment>
<name>A0A917ESI4_9MICC</name>